<keyword evidence="3" id="KW-1185">Reference proteome</keyword>
<evidence type="ECO:0000313" key="3">
    <source>
        <dbReference type="Proteomes" id="UP000017836"/>
    </source>
</evidence>
<dbReference type="EMBL" id="KI392495">
    <property type="protein sequence ID" value="ERN15814.1"/>
    <property type="molecule type" value="Genomic_DNA"/>
</dbReference>
<dbReference type="Gramene" id="ERN15814">
    <property type="protein sequence ID" value="ERN15814"/>
    <property type="gene ID" value="AMTR_s00039p00149410"/>
</dbReference>
<dbReference type="AlphaFoldDB" id="U5D059"/>
<accession>U5D059</accession>
<name>U5D059_AMBTC</name>
<gene>
    <name evidence="2" type="ORF">AMTR_s00039p00149410</name>
</gene>
<protein>
    <submittedName>
        <fullName evidence="2">Uncharacterized protein</fullName>
    </submittedName>
</protein>
<evidence type="ECO:0000256" key="1">
    <source>
        <dbReference type="SAM" id="MobiDB-lite"/>
    </source>
</evidence>
<organism evidence="2 3">
    <name type="scientific">Amborella trichopoda</name>
    <dbReference type="NCBI Taxonomy" id="13333"/>
    <lineage>
        <taxon>Eukaryota</taxon>
        <taxon>Viridiplantae</taxon>
        <taxon>Streptophyta</taxon>
        <taxon>Embryophyta</taxon>
        <taxon>Tracheophyta</taxon>
        <taxon>Spermatophyta</taxon>
        <taxon>Magnoliopsida</taxon>
        <taxon>Amborellales</taxon>
        <taxon>Amborellaceae</taxon>
        <taxon>Amborella</taxon>
    </lineage>
</organism>
<feature type="region of interest" description="Disordered" evidence="1">
    <location>
        <begin position="280"/>
        <end position="307"/>
    </location>
</feature>
<sequence>MELSSAFPLLTNPISTSLLPFLPLVLIHLCPTSLPSLPSKKLCAPYSFKGPSSRHHSRHPKLVPSSLAQPPPLSPSHHPFVTLVIPVEGSHSASLEQVLQLSLVGHFYPKRNDVKGIQRRVSEAWNAPDLSCRNLSSDDILFSFPSEASLLKALGDQDCRFEGVALILCRWTKKWVLLNPRKSDAECLTFPSKPGTSTPLRGLETPTELSFLSNGDPLGPCLWAPFSFWFKPHSSLIVPLSSGWGTTISRLLDYNLRTTTLDSMLHHDWTSVSRKLPSWSNRLRRPQNRRANQNPQTHPKPRSCDLDHTAQLAPPPHACANIQAHPQPMLTCASLYLCSCIRRVRRRYTKFPTSPLP</sequence>
<dbReference type="Proteomes" id="UP000017836">
    <property type="component" value="Unassembled WGS sequence"/>
</dbReference>
<dbReference type="HOGENOM" id="CLU_776940_0_0_1"/>
<reference evidence="3" key="1">
    <citation type="journal article" date="2013" name="Science">
        <title>The Amborella genome and the evolution of flowering plants.</title>
        <authorList>
            <consortium name="Amborella Genome Project"/>
        </authorList>
    </citation>
    <scope>NUCLEOTIDE SEQUENCE [LARGE SCALE GENOMIC DNA]</scope>
</reference>
<evidence type="ECO:0000313" key="2">
    <source>
        <dbReference type="EMBL" id="ERN15814.1"/>
    </source>
</evidence>
<feature type="region of interest" description="Disordered" evidence="1">
    <location>
        <begin position="53"/>
        <end position="73"/>
    </location>
</feature>
<proteinExistence type="predicted"/>